<dbReference type="Gene3D" id="2.40.50.180">
    <property type="entry name" value="CheA-289, Domain 4"/>
    <property type="match status" value="3"/>
</dbReference>
<name>A0AAJ5VUG0_9HYPH</name>
<organism evidence="5 6">
    <name type="scientific">Candidatus Devosia phytovorans</name>
    <dbReference type="NCBI Taxonomy" id="3121372"/>
    <lineage>
        <taxon>Bacteria</taxon>
        <taxon>Pseudomonadati</taxon>
        <taxon>Pseudomonadota</taxon>
        <taxon>Alphaproteobacteria</taxon>
        <taxon>Hyphomicrobiales</taxon>
        <taxon>Devosiaceae</taxon>
        <taxon>Devosia</taxon>
    </lineage>
</organism>
<evidence type="ECO:0000256" key="1">
    <source>
        <dbReference type="ARBA" id="ARBA00004496"/>
    </source>
</evidence>
<evidence type="ECO:0000313" key="5">
    <source>
        <dbReference type="EMBL" id="WEK04351.1"/>
    </source>
</evidence>
<dbReference type="GO" id="GO:0006935">
    <property type="term" value="P:chemotaxis"/>
    <property type="evidence" value="ECO:0007669"/>
    <property type="project" value="InterPro"/>
</dbReference>
<dbReference type="EMBL" id="CP119312">
    <property type="protein sequence ID" value="WEK04351.1"/>
    <property type="molecule type" value="Genomic_DNA"/>
</dbReference>
<dbReference type="PANTHER" id="PTHR22617:SF45">
    <property type="entry name" value="CHEMOTAXIS PROTEIN CHEW"/>
    <property type="match status" value="1"/>
</dbReference>
<dbReference type="Gene3D" id="2.30.30.40">
    <property type="entry name" value="SH3 Domains"/>
    <property type="match status" value="2"/>
</dbReference>
<dbReference type="Proteomes" id="UP001217476">
    <property type="component" value="Chromosome"/>
</dbReference>
<feature type="domain" description="CheW-like" evidence="4">
    <location>
        <begin position="7"/>
        <end position="145"/>
    </location>
</feature>
<proteinExistence type="predicted"/>
<reference evidence="5" key="1">
    <citation type="submission" date="2023-03" db="EMBL/GenBank/DDBJ databases">
        <title>Andean soil-derived lignocellulolytic bacterial consortium as a source of novel taxa and putative plastic-active enzymes.</title>
        <authorList>
            <person name="Diaz-Garcia L."/>
            <person name="Chuvochina M."/>
            <person name="Feuerriegel G."/>
            <person name="Bunk B."/>
            <person name="Sproer C."/>
            <person name="Streit W.R."/>
            <person name="Rodriguez L.M."/>
            <person name="Overmann J."/>
            <person name="Jimenez D.J."/>
        </authorList>
    </citation>
    <scope>NUCLEOTIDE SEQUENCE</scope>
    <source>
        <strain evidence="5">MAG 4196</strain>
    </source>
</reference>
<evidence type="ECO:0000259" key="4">
    <source>
        <dbReference type="PROSITE" id="PS50851"/>
    </source>
</evidence>
<dbReference type="InterPro" id="IPR002545">
    <property type="entry name" value="CheW-lke_dom"/>
</dbReference>
<dbReference type="GO" id="GO:0007165">
    <property type="term" value="P:signal transduction"/>
    <property type="evidence" value="ECO:0007669"/>
    <property type="project" value="InterPro"/>
</dbReference>
<keyword evidence="3" id="KW-0963">Cytoplasm</keyword>
<dbReference type="PANTHER" id="PTHR22617">
    <property type="entry name" value="CHEMOTAXIS SENSOR HISTIDINE KINASE-RELATED"/>
    <property type="match status" value="1"/>
</dbReference>
<dbReference type="GO" id="GO:0005829">
    <property type="term" value="C:cytosol"/>
    <property type="evidence" value="ECO:0007669"/>
    <property type="project" value="TreeGrafter"/>
</dbReference>
<dbReference type="InterPro" id="IPR039315">
    <property type="entry name" value="CheW"/>
</dbReference>
<evidence type="ECO:0000256" key="2">
    <source>
        <dbReference type="ARBA" id="ARBA00021483"/>
    </source>
</evidence>
<protein>
    <recommendedName>
        <fullName evidence="2">Chemotaxis protein CheW</fullName>
    </recommendedName>
</protein>
<dbReference type="AlphaFoldDB" id="A0AAJ5VUG0"/>
<evidence type="ECO:0000313" key="6">
    <source>
        <dbReference type="Proteomes" id="UP001217476"/>
    </source>
</evidence>
<dbReference type="SUPFAM" id="SSF50341">
    <property type="entry name" value="CheW-like"/>
    <property type="match status" value="3"/>
</dbReference>
<sequence>MDQVAGTANRLTVSVGGETIRLSGDHLVEVIRRPRLTRVPHGPAALVGVGNLRGAVLPVVSLAQLLGRVPGAEERVVVMDNGTKVGLLVDSVLKLAGQQSTDDGSLIDWLGLVNQDFRREETAKSSLSGRAHVSDADSEIETRRVLVSFSVGNQLYALPLQAVLEVLTMPSEVSGTGSGESSVLGVANIRNRTIPLISMAALLGLVENGSGRIIIIVEHDGDLVGLAVGSVESILRLPETAVDTVPAVLRQAAGTAELDAIGRTGIGQQLVSILSVEKLFGNRAVGNAVAASSKETAEMEIAAQAETREQFVIFDLGGELYGLPIGAVVEIIRLPEHVTRVPNAPEFVSGVVNLRGKPLPIIDQRQRFAAPEARSGSQPRVVVVGFGTLISGFVVDRVIEIAALGEAEMAAAPSLSAPGTQVFSRVASLPGEDRMALLLDAGELLTRAEQDVITDIAARQIGSEQP</sequence>
<dbReference type="SMART" id="SM00260">
    <property type="entry name" value="CheW"/>
    <property type="match status" value="3"/>
</dbReference>
<accession>A0AAJ5VUG0</accession>
<dbReference type="InterPro" id="IPR036061">
    <property type="entry name" value="CheW-like_dom_sf"/>
</dbReference>
<evidence type="ECO:0000256" key="3">
    <source>
        <dbReference type="ARBA" id="ARBA00022490"/>
    </source>
</evidence>
<feature type="domain" description="CheW-like" evidence="4">
    <location>
        <begin position="143"/>
        <end position="285"/>
    </location>
</feature>
<dbReference type="PROSITE" id="PS50851">
    <property type="entry name" value="CHEW"/>
    <property type="match status" value="3"/>
</dbReference>
<feature type="domain" description="CheW-like" evidence="4">
    <location>
        <begin position="308"/>
        <end position="450"/>
    </location>
</feature>
<dbReference type="Pfam" id="PF01584">
    <property type="entry name" value="CheW"/>
    <property type="match status" value="3"/>
</dbReference>
<comment type="subcellular location">
    <subcellularLocation>
        <location evidence="1">Cytoplasm</location>
    </subcellularLocation>
</comment>
<gene>
    <name evidence="5" type="ORF">P0Y65_19580</name>
</gene>